<dbReference type="EMBL" id="CP043895">
    <property type="protein sequence ID" value="QOI52968.1"/>
    <property type="molecule type" value="Genomic_DNA"/>
</dbReference>
<dbReference type="AlphaFoldDB" id="A0AAP9WPV3"/>
<evidence type="ECO:0000313" key="2">
    <source>
        <dbReference type="Proteomes" id="UP000663255"/>
    </source>
</evidence>
<dbReference type="Proteomes" id="UP000663255">
    <property type="component" value="Plasmid p1"/>
</dbReference>
<proteinExistence type="predicted"/>
<reference evidence="1" key="1">
    <citation type="submission" date="2019-09" db="EMBL/GenBank/DDBJ databases">
        <title>Comparative Genomics of Leptospira interrogans Reveals Genome Plasticity - A Common Adaptive Strategy for Survival in Various Hosts.</title>
        <authorList>
            <person name="Ramli S.R."/>
            <person name="Bunk B."/>
            <person name="Goris M."/>
            <person name="Bhuju S."/>
            <person name="Jarek M."/>
            <person name="Sproer C."/>
            <person name="Mustakim S."/>
            <person name="Strommenger B."/>
            <person name="Pessler F."/>
        </authorList>
    </citation>
    <scope>NUCLEOTIDE SEQUENCE</scope>
    <source>
        <strain evidence="1">1489</strain>
        <plasmid evidence="1">p1</plasmid>
    </source>
</reference>
<keyword evidence="1" id="KW-0614">Plasmid</keyword>
<protein>
    <submittedName>
        <fullName evidence="1">Uncharacterized protein</fullName>
    </submittedName>
</protein>
<geneLocation type="plasmid" evidence="1 2">
    <name>p1</name>
</geneLocation>
<accession>A0AAP9WPV3</accession>
<organism evidence="1 2">
    <name type="scientific">Leptospira interrogans serovar Bataviae</name>
    <dbReference type="NCBI Taxonomy" id="312175"/>
    <lineage>
        <taxon>Bacteria</taxon>
        <taxon>Pseudomonadati</taxon>
        <taxon>Spirochaetota</taxon>
        <taxon>Spirochaetia</taxon>
        <taxon>Leptospirales</taxon>
        <taxon>Leptospiraceae</taxon>
        <taxon>Leptospira</taxon>
    </lineage>
</organism>
<sequence length="232" mass="27179">MEKPWTQGSKELLNHAAEHLENKSDFDRRIAFISIDNAVEIIIKSYLSAPKRGKASKKRPSRKELKETENSFPGLLDLLEQYDFDKLTGISLEDIEWYHRLRNELYHSGNGITVELSKVETYFEIASTLFESLFEEKLVLSKQIVYATHVGLFLEKWTQFEHKFRSKLPERERGDTAYDWKRGYLDKKGTSARIAYDEVSFFRNNLVHGLFKPSETEITEMLKKIDYLDSVI</sequence>
<gene>
    <name evidence="1" type="ORF">Lepto1489_21475</name>
</gene>
<dbReference type="RefSeq" id="WP_192505106.1">
    <property type="nucleotide sequence ID" value="NZ_CP043895.1"/>
</dbReference>
<name>A0AAP9WPV3_LEPIR</name>
<evidence type="ECO:0000313" key="1">
    <source>
        <dbReference type="EMBL" id="QOI52968.1"/>
    </source>
</evidence>